<keyword evidence="2" id="KW-1185">Reference proteome</keyword>
<protein>
    <submittedName>
        <fullName evidence="1">Uncharacterized protein</fullName>
    </submittedName>
</protein>
<accession>A0ABP9TUM2</accession>
<gene>
    <name evidence="1" type="ORF">KNCP2_12320</name>
</gene>
<dbReference type="EMBL" id="BAABMM010000040">
    <property type="protein sequence ID" value="GAA5252944.1"/>
    <property type="molecule type" value="Genomic_DNA"/>
</dbReference>
<name>A0ABP9TUM2_9RICK</name>
<reference evidence="1 2" key="1">
    <citation type="journal article" date="2024" name="Microbiol. Immunol.">
        <title>Discovery of a novel spotted fever group Rickettsia, 'Candidatus Rickettsia kedanie,' in unfed larval chigger mites, Leptotrombidium scutellare.</title>
        <authorList>
            <person name="Ogawa M."/>
            <person name="Matsutani M."/>
            <person name="Katayama T."/>
            <person name="Takada N."/>
            <person name="Noda S."/>
            <person name="Takahashi M."/>
            <person name="Kageyama D."/>
            <person name="Hanaoka N."/>
            <person name="Ebihara H."/>
        </authorList>
    </citation>
    <scope>NUCLEOTIDE SEQUENCE [LARGE SCALE GENOMIC DNA]</scope>
    <source>
        <strain evidence="1 2">KNCP2-13</strain>
    </source>
</reference>
<evidence type="ECO:0000313" key="2">
    <source>
        <dbReference type="Proteomes" id="UP001628124"/>
    </source>
</evidence>
<evidence type="ECO:0000313" key="1">
    <source>
        <dbReference type="EMBL" id="GAA5252944.1"/>
    </source>
</evidence>
<dbReference type="Proteomes" id="UP001628124">
    <property type="component" value="Unassembled WGS sequence"/>
</dbReference>
<sequence>MYNGFLIENEVMIMLENTAIHNAAGIENLGAWNSPNSLIINGDTITFGNPFGILNGAIAFPVNGLPVTNPTVDLRLVINRYGNVIFTSTDTSYTDIGTVPFSSDEARISLRAGPQIITDALTPTIINRLKVKNYKAIKLSDEKQVVWNGAKVLWIYDTKSSYVDTIRIKDIRFKLCCPKNDFNYNHFDHNDNAGEGFGILIGDSHHSLIEVC</sequence>
<organism evidence="1 2">
    <name type="scientific">Candidatus Rickettsia kedanie</name>
    <dbReference type="NCBI Taxonomy" id="3115352"/>
    <lineage>
        <taxon>Bacteria</taxon>
        <taxon>Pseudomonadati</taxon>
        <taxon>Pseudomonadota</taxon>
        <taxon>Alphaproteobacteria</taxon>
        <taxon>Rickettsiales</taxon>
        <taxon>Rickettsiaceae</taxon>
        <taxon>Rickettsieae</taxon>
        <taxon>Rickettsia</taxon>
        <taxon>spotted fever group</taxon>
    </lineage>
</organism>
<comment type="caution">
    <text evidence="1">The sequence shown here is derived from an EMBL/GenBank/DDBJ whole genome shotgun (WGS) entry which is preliminary data.</text>
</comment>
<proteinExistence type="predicted"/>